<dbReference type="RefSeq" id="WP_183970062.1">
    <property type="nucleotide sequence ID" value="NZ_JACHGB010000007.1"/>
</dbReference>
<dbReference type="PANTHER" id="PTHR34387">
    <property type="entry name" value="SLR1258 PROTEIN"/>
    <property type="match status" value="1"/>
</dbReference>
<keyword evidence="3" id="KW-1185">Reference proteome</keyword>
<dbReference type="Gene3D" id="3.30.110.170">
    <property type="entry name" value="Protein of unknown function (DUF541), domain 1"/>
    <property type="match status" value="1"/>
</dbReference>
<name>A0A7W8HLS1_9BURK</name>
<proteinExistence type="predicted"/>
<dbReference type="Gene3D" id="3.30.70.2970">
    <property type="entry name" value="Protein of unknown function (DUF541), domain 2"/>
    <property type="match status" value="1"/>
</dbReference>
<gene>
    <name evidence="2" type="ORF">HNQ70_003465</name>
</gene>
<dbReference type="InterPro" id="IPR052022">
    <property type="entry name" value="26kDa_periplasmic_antigen"/>
</dbReference>
<sequence>MTRKNSPAPAAAAVAPAATDAPPARRRRAARSVAWRPVLAALAASASLSIAPAGAAEPPPAGPLLRVDAQAQREVTDDIAVAVFFVERDGPEPSALQAAVNPVLQASLAELKRDPALQVRSGRYVTQPRYGREGRIEGWRVRGELIAESSDVSAVSKATSKLAGKMNVGSIGFRLSDEQRARAERELTGEAAAQFQEKARAAARALGYGDIELVEANLSSSGNPGVPMMRAAMSKDAMGAEAAPVPLEPGRSQVSVGFNGSFKLLRR</sequence>
<organism evidence="2 3">
    <name type="scientific">Quisquiliibacterium transsilvanicum</name>
    <dbReference type="NCBI Taxonomy" id="1549638"/>
    <lineage>
        <taxon>Bacteria</taxon>
        <taxon>Pseudomonadati</taxon>
        <taxon>Pseudomonadota</taxon>
        <taxon>Betaproteobacteria</taxon>
        <taxon>Burkholderiales</taxon>
        <taxon>Burkholderiaceae</taxon>
        <taxon>Quisquiliibacterium</taxon>
    </lineage>
</organism>
<evidence type="ECO:0000313" key="3">
    <source>
        <dbReference type="Proteomes" id="UP000532440"/>
    </source>
</evidence>
<feature type="region of interest" description="Disordered" evidence="1">
    <location>
        <begin position="1"/>
        <end position="30"/>
    </location>
</feature>
<dbReference type="AlphaFoldDB" id="A0A7W8HLS1"/>
<dbReference type="Proteomes" id="UP000532440">
    <property type="component" value="Unassembled WGS sequence"/>
</dbReference>
<dbReference type="PANTHER" id="PTHR34387:SF1">
    <property type="entry name" value="PERIPLASMIC IMMUNOGENIC PROTEIN"/>
    <property type="match status" value="1"/>
</dbReference>
<comment type="caution">
    <text evidence="2">The sequence shown here is derived from an EMBL/GenBank/DDBJ whole genome shotgun (WGS) entry which is preliminary data.</text>
</comment>
<evidence type="ECO:0000313" key="2">
    <source>
        <dbReference type="EMBL" id="MBB5273435.1"/>
    </source>
</evidence>
<dbReference type="InterPro" id="IPR007497">
    <property type="entry name" value="SIMPL/DUF541"/>
</dbReference>
<dbReference type="Pfam" id="PF04402">
    <property type="entry name" value="SIMPL"/>
    <property type="match status" value="1"/>
</dbReference>
<dbReference type="EMBL" id="JACHGB010000007">
    <property type="protein sequence ID" value="MBB5273435.1"/>
    <property type="molecule type" value="Genomic_DNA"/>
</dbReference>
<protein>
    <submittedName>
        <fullName evidence="2">Putative secreted protein</fullName>
    </submittedName>
</protein>
<dbReference type="GO" id="GO:0006974">
    <property type="term" value="P:DNA damage response"/>
    <property type="evidence" value="ECO:0007669"/>
    <property type="project" value="TreeGrafter"/>
</dbReference>
<reference evidence="2 3" key="1">
    <citation type="submission" date="2020-08" db="EMBL/GenBank/DDBJ databases">
        <title>Genomic Encyclopedia of Type Strains, Phase IV (KMG-IV): sequencing the most valuable type-strain genomes for metagenomic binning, comparative biology and taxonomic classification.</title>
        <authorList>
            <person name="Goeker M."/>
        </authorList>
    </citation>
    <scope>NUCLEOTIDE SEQUENCE [LARGE SCALE GENOMIC DNA]</scope>
    <source>
        <strain evidence="2 3">DSM 29781</strain>
    </source>
</reference>
<accession>A0A7W8HLS1</accession>
<evidence type="ECO:0000256" key="1">
    <source>
        <dbReference type="SAM" id="MobiDB-lite"/>
    </source>
</evidence>
<feature type="compositionally biased region" description="Low complexity" evidence="1">
    <location>
        <begin position="7"/>
        <end position="22"/>
    </location>
</feature>